<keyword evidence="4" id="KW-1185">Reference proteome</keyword>
<protein>
    <submittedName>
        <fullName evidence="3">Uncharacterized protein</fullName>
    </submittedName>
</protein>
<sequence>MEEAASMASASCLKALFAALLVFNDVANPLALWERFKEDMAKNFLYQARQGKPARQLDAAIRDMVLRELVLQLAHLNSSQGLAAFSLSTPAGQPASAVVADEIARITAARYDTPANGSGRGEEEEKDSDFSHARLFARVSSSLLGLISAGVVIVAGMWMFDVGLWKPPEEAVGCSHCADVGAESHNIVQQADQIYIR</sequence>
<accession>A0ABP0X264</accession>
<proteinExistence type="predicted"/>
<evidence type="ECO:0000313" key="4">
    <source>
        <dbReference type="Proteomes" id="UP001497444"/>
    </source>
</evidence>
<keyword evidence="1" id="KW-0812">Transmembrane</keyword>
<evidence type="ECO:0000256" key="2">
    <source>
        <dbReference type="SAM" id="SignalP"/>
    </source>
</evidence>
<dbReference type="EMBL" id="OZ020100">
    <property type="protein sequence ID" value="CAK9273203.1"/>
    <property type="molecule type" value="Genomic_DNA"/>
</dbReference>
<feature type="chain" id="PRO_5047358127" evidence="2">
    <location>
        <begin position="28"/>
        <end position="197"/>
    </location>
</feature>
<keyword evidence="2" id="KW-0732">Signal</keyword>
<feature type="signal peptide" evidence="2">
    <location>
        <begin position="1"/>
        <end position="27"/>
    </location>
</feature>
<evidence type="ECO:0000256" key="1">
    <source>
        <dbReference type="SAM" id="Phobius"/>
    </source>
</evidence>
<gene>
    <name evidence="3" type="ORF">CSSPJE1EN1_LOCUS18681</name>
</gene>
<keyword evidence="1" id="KW-1133">Transmembrane helix</keyword>
<keyword evidence="1" id="KW-0472">Membrane</keyword>
<organism evidence="3 4">
    <name type="scientific">Sphagnum jensenii</name>
    <dbReference type="NCBI Taxonomy" id="128206"/>
    <lineage>
        <taxon>Eukaryota</taxon>
        <taxon>Viridiplantae</taxon>
        <taxon>Streptophyta</taxon>
        <taxon>Embryophyta</taxon>
        <taxon>Bryophyta</taxon>
        <taxon>Sphagnophytina</taxon>
        <taxon>Sphagnopsida</taxon>
        <taxon>Sphagnales</taxon>
        <taxon>Sphagnaceae</taxon>
        <taxon>Sphagnum</taxon>
    </lineage>
</organism>
<dbReference type="Proteomes" id="UP001497444">
    <property type="component" value="Chromosome 5"/>
</dbReference>
<name>A0ABP0X264_9BRYO</name>
<feature type="transmembrane region" description="Helical" evidence="1">
    <location>
        <begin position="135"/>
        <end position="160"/>
    </location>
</feature>
<reference evidence="3" key="1">
    <citation type="submission" date="2024-02" db="EMBL/GenBank/DDBJ databases">
        <authorList>
            <consortium name="ELIXIR-Norway"/>
            <consortium name="Elixir Norway"/>
        </authorList>
    </citation>
    <scope>NUCLEOTIDE SEQUENCE</scope>
</reference>
<evidence type="ECO:0000313" key="3">
    <source>
        <dbReference type="EMBL" id="CAK9273203.1"/>
    </source>
</evidence>